<dbReference type="Gene3D" id="3.90.550.10">
    <property type="entry name" value="Spore Coat Polysaccharide Biosynthesis Protein SpsA, Chain A"/>
    <property type="match status" value="1"/>
</dbReference>
<comment type="caution">
    <text evidence="3">The sequence shown here is derived from an EMBL/GenBank/DDBJ whole genome shotgun (WGS) entry which is preliminary data.</text>
</comment>
<dbReference type="Proteomes" id="UP000655420">
    <property type="component" value="Unassembled WGS sequence"/>
</dbReference>
<dbReference type="InterPro" id="IPR029044">
    <property type="entry name" value="Nucleotide-diphossugar_trans"/>
</dbReference>
<dbReference type="PANTHER" id="PTHR43685:SF2">
    <property type="entry name" value="GLYCOSYLTRANSFERASE 2-LIKE DOMAIN-CONTAINING PROTEIN"/>
    <property type="match status" value="1"/>
</dbReference>
<dbReference type="CDD" id="cd00761">
    <property type="entry name" value="Glyco_tranf_GTA_type"/>
    <property type="match status" value="1"/>
</dbReference>
<reference evidence="3" key="1">
    <citation type="submission" date="2020-12" db="EMBL/GenBank/DDBJ databases">
        <title>Bacterial taxonomy.</title>
        <authorList>
            <person name="Pan X."/>
        </authorList>
    </citation>
    <scope>NUCLEOTIDE SEQUENCE</scope>
    <source>
        <strain evidence="3">M0105</strain>
    </source>
</reference>
<accession>A0A8J7SC01</accession>
<gene>
    <name evidence="3" type="ORF">H0I76_08425</name>
</gene>
<organism evidence="3 4">
    <name type="scientific">Thermohalobaculum xanthum</name>
    <dbReference type="NCBI Taxonomy" id="2753746"/>
    <lineage>
        <taxon>Bacteria</taxon>
        <taxon>Pseudomonadati</taxon>
        <taxon>Pseudomonadota</taxon>
        <taxon>Alphaproteobacteria</taxon>
        <taxon>Rhodobacterales</taxon>
        <taxon>Paracoccaceae</taxon>
        <taxon>Thermohalobaculum</taxon>
    </lineage>
</organism>
<feature type="region of interest" description="Disordered" evidence="1">
    <location>
        <begin position="125"/>
        <end position="144"/>
    </location>
</feature>
<name>A0A8J7SC01_9RHOB</name>
<keyword evidence="4" id="KW-1185">Reference proteome</keyword>
<evidence type="ECO:0000313" key="3">
    <source>
        <dbReference type="EMBL" id="MBK0399212.1"/>
    </source>
</evidence>
<dbReference type="EMBL" id="JAEHHL010000004">
    <property type="protein sequence ID" value="MBK0399212.1"/>
    <property type="molecule type" value="Genomic_DNA"/>
</dbReference>
<sequence>MARVSIGIPVYNAAAMLEESLEGLRAQTFGDWEALISDNASEDDTPRIIEKVCAREPRLRSVRQTENIGPTENFRFVLRETNAPYFMWRSYDDLCSDDYVERLIRRLDEAPGAMLAAPHVETLRLGSGKRRPRPVASLERGSPHPATVLRKSQAGWIYGLWRREAVIPSFERAVTALDPDLWAWDHLAMFPAICRGAVVFDDAARLTLRLSDRPYKSDWSPGDRDRLRRLASAYRRECRAEMDRSGLAGWERLRMELAVLRQINRRVARFSRLV</sequence>
<dbReference type="Pfam" id="PF00535">
    <property type="entry name" value="Glycos_transf_2"/>
    <property type="match status" value="1"/>
</dbReference>
<dbReference type="AlphaFoldDB" id="A0A8J7SC01"/>
<dbReference type="InterPro" id="IPR050834">
    <property type="entry name" value="Glycosyltransf_2"/>
</dbReference>
<protein>
    <submittedName>
        <fullName evidence="3">Glycosyltransferase family 2 protein</fullName>
    </submittedName>
</protein>
<dbReference type="InterPro" id="IPR001173">
    <property type="entry name" value="Glyco_trans_2-like"/>
</dbReference>
<evidence type="ECO:0000256" key="1">
    <source>
        <dbReference type="SAM" id="MobiDB-lite"/>
    </source>
</evidence>
<feature type="domain" description="Glycosyltransferase 2-like" evidence="2">
    <location>
        <begin position="5"/>
        <end position="113"/>
    </location>
</feature>
<proteinExistence type="predicted"/>
<evidence type="ECO:0000313" key="4">
    <source>
        <dbReference type="Proteomes" id="UP000655420"/>
    </source>
</evidence>
<dbReference type="RefSeq" id="WP_200609257.1">
    <property type="nucleotide sequence ID" value="NZ_JAEHHL010000004.1"/>
</dbReference>
<evidence type="ECO:0000259" key="2">
    <source>
        <dbReference type="Pfam" id="PF00535"/>
    </source>
</evidence>
<dbReference type="PANTHER" id="PTHR43685">
    <property type="entry name" value="GLYCOSYLTRANSFERASE"/>
    <property type="match status" value="1"/>
</dbReference>
<dbReference type="SUPFAM" id="SSF53448">
    <property type="entry name" value="Nucleotide-diphospho-sugar transferases"/>
    <property type="match status" value="1"/>
</dbReference>